<evidence type="ECO:0000256" key="2">
    <source>
        <dbReference type="ARBA" id="ARBA00005386"/>
    </source>
</evidence>
<evidence type="ECO:0000256" key="3">
    <source>
        <dbReference type="ARBA" id="ARBA00011970"/>
    </source>
</evidence>
<keyword evidence="5" id="KW-0808">Transferase</keyword>
<dbReference type="InterPro" id="IPR011990">
    <property type="entry name" value="TPR-like_helical_dom_sf"/>
</dbReference>
<evidence type="ECO:0000259" key="10">
    <source>
        <dbReference type="Pfam" id="PF13844"/>
    </source>
</evidence>
<evidence type="ECO:0000313" key="11">
    <source>
        <dbReference type="EMBL" id="KFB66806.1"/>
    </source>
</evidence>
<gene>
    <name evidence="11" type="ORF">CAPSK01_003744</name>
</gene>
<dbReference type="Pfam" id="PF13844">
    <property type="entry name" value="Glyco_transf_41"/>
    <property type="match status" value="1"/>
</dbReference>
<keyword evidence="6" id="KW-0677">Repeat</keyword>
<reference evidence="11 12" key="1">
    <citation type="submission" date="2014-07" db="EMBL/GenBank/DDBJ databases">
        <title>Expanding our view of genomic diversity in Candidatus Accumulibacter clades.</title>
        <authorList>
            <person name="Skennerton C.T."/>
            <person name="Barr J.J."/>
            <person name="Slater F.R."/>
            <person name="Bond P.L."/>
            <person name="Tyson G.W."/>
        </authorList>
    </citation>
    <scope>NUCLEOTIDE SEQUENCE [LARGE SCALE GENOMIC DNA]</scope>
    <source>
        <strain evidence="12">SK-01</strain>
    </source>
</reference>
<evidence type="ECO:0000256" key="7">
    <source>
        <dbReference type="ARBA" id="ARBA00022803"/>
    </source>
</evidence>
<dbReference type="SMART" id="SM00028">
    <property type="entry name" value="TPR"/>
    <property type="match status" value="2"/>
</dbReference>
<dbReference type="AlphaFoldDB" id="A0A084XWG2"/>
<dbReference type="Pfam" id="PF13414">
    <property type="entry name" value="TPR_11"/>
    <property type="match status" value="1"/>
</dbReference>
<comment type="caution">
    <text evidence="11">The sequence shown here is derived from an EMBL/GenBank/DDBJ whole genome shotgun (WGS) entry which is preliminary data.</text>
</comment>
<dbReference type="EMBL" id="JDSS02000037">
    <property type="protein sequence ID" value="KFB66806.1"/>
    <property type="molecule type" value="Genomic_DNA"/>
</dbReference>
<organism evidence="11 12">
    <name type="scientific">Candidatus Accumulibacter vicinus</name>
    <dbReference type="NCBI Taxonomy" id="2954382"/>
    <lineage>
        <taxon>Bacteria</taxon>
        <taxon>Pseudomonadati</taxon>
        <taxon>Pseudomonadota</taxon>
        <taxon>Betaproteobacteria</taxon>
        <taxon>Candidatus Accumulibacter</taxon>
    </lineage>
</organism>
<evidence type="ECO:0000313" key="12">
    <source>
        <dbReference type="Proteomes" id="UP000019812"/>
    </source>
</evidence>
<dbReference type="Proteomes" id="UP000019812">
    <property type="component" value="Unassembled WGS sequence"/>
</dbReference>
<feature type="domain" description="O-GlcNAc transferase C-terminal" evidence="10">
    <location>
        <begin position="134"/>
        <end position="227"/>
    </location>
</feature>
<evidence type="ECO:0000256" key="9">
    <source>
        <dbReference type="SAM" id="MobiDB-lite"/>
    </source>
</evidence>
<keyword evidence="7 8" id="KW-0802">TPR repeat</keyword>
<dbReference type="SUPFAM" id="SSF48452">
    <property type="entry name" value="TPR-like"/>
    <property type="match status" value="1"/>
</dbReference>
<feature type="repeat" description="TPR" evidence="8">
    <location>
        <begin position="18"/>
        <end position="51"/>
    </location>
</feature>
<dbReference type="PANTHER" id="PTHR44835:SF1">
    <property type="entry name" value="PROTEIN O-GLCNAC TRANSFERASE"/>
    <property type="match status" value="1"/>
</dbReference>
<evidence type="ECO:0000256" key="8">
    <source>
        <dbReference type="PROSITE-ProRule" id="PRU00339"/>
    </source>
</evidence>
<evidence type="ECO:0000256" key="6">
    <source>
        <dbReference type="ARBA" id="ARBA00022737"/>
    </source>
</evidence>
<comment type="pathway">
    <text evidence="1">Protein modification; protein glycosylation.</text>
</comment>
<dbReference type="Gene3D" id="3.40.50.11380">
    <property type="match status" value="1"/>
</dbReference>
<dbReference type="GO" id="GO:0097363">
    <property type="term" value="F:protein O-acetylglucosaminyltransferase activity"/>
    <property type="evidence" value="ECO:0007669"/>
    <property type="project" value="UniProtKB-EC"/>
</dbReference>
<feature type="region of interest" description="Disordered" evidence="9">
    <location>
        <begin position="249"/>
        <end position="268"/>
    </location>
</feature>
<dbReference type="PANTHER" id="PTHR44835">
    <property type="entry name" value="UDP-N-ACETYLGLUCOSAMINE--PEPTIDE N-ACETYLGLUCOSAMINYLTRANSFERASE SPINDLY-RELATED"/>
    <property type="match status" value="1"/>
</dbReference>
<protein>
    <recommendedName>
        <fullName evidence="3">protein O-GlcNAc transferase</fullName>
        <ecNumber evidence="3">2.4.1.255</ecNumber>
    </recommendedName>
</protein>
<name>A0A084XWG2_9PROT</name>
<comment type="similarity">
    <text evidence="2">Belongs to the glycosyltransferase 41 family. O-GlcNAc transferase subfamily.</text>
</comment>
<evidence type="ECO:0000256" key="4">
    <source>
        <dbReference type="ARBA" id="ARBA00022676"/>
    </source>
</evidence>
<dbReference type="InterPro" id="IPR029489">
    <property type="entry name" value="OGT/SEC/SPY_C"/>
</dbReference>
<dbReference type="Gene3D" id="1.25.40.10">
    <property type="entry name" value="Tetratricopeptide repeat domain"/>
    <property type="match status" value="1"/>
</dbReference>
<accession>A0A084XWG2</accession>
<keyword evidence="4" id="KW-0328">Glycosyltransferase</keyword>
<dbReference type="InterPro" id="IPR019734">
    <property type="entry name" value="TPR_rpt"/>
</dbReference>
<proteinExistence type="inferred from homology"/>
<evidence type="ECO:0000256" key="5">
    <source>
        <dbReference type="ARBA" id="ARBA00022679"/>
    </source>
</evidence>
<evidence type="ECO:0000256" key="1">
    <source>
        <dbReference type="ARBA" id="ARBA00004922"/>
    </source>
</evidence>
<dbReference type="PROSITE" id="PS50005">
    <property type="entry name" value="TPR"/>
    <property type="match status" value="1"/>
</dbReference>
<dbReference type="PROSITE" id="PS50293">
    <property type="entry name" value="TPR_REGION"/>
    <property type="match status" value="1"/>
</dbReference>
<dbReference type="STRING" id="1457154.CAPSK01_003744"/>
<dbReference type="InterPro" id="IPR051939">
    <property type="entry name" value="Glycosyltr_41/O-GlcNAc_trsf"/>
</dbReference>
<sequence>MAALPHLQRAVELDPQAAEAHYNLGKALQEQGEVAAAERSYRAVLHLDPDHPLARLNLGNVLLAQWRGPEGLPHYRAATRAIDDPYVQSNWPMLLNFAVEPSDEEVFAAHREFDARMIAPLAGLIVAPLNPPDPGRRLRIGYLSRDFCRHAVRYFLLPIIEHHDHQAFEICCYYFRDRADEVTELFRRHADRWVDCHDLDDDELAARIRRDGIDILVDLAGYTDRNRLLLRGPVDGGAGGLALRWPAGRAAGSEHPEPGQPRRSGRRLGRALCRNRAGTCQRRQSPALPAHDDARAPAAVAADGARGFHTRTGSLVSRGLAALVYRTLNL</sequence>
<dbReference type="EC" id="2.4.1.255" evidence="3"/>